<name>A0ABN6UX73_9BACT</name>
<dbReference type="Proteomes" id="UP001242010">
    <property type="component" value="Chromosome"/>
</dbReference>
<dbReference type="InterPro" id="IPR003018">
    <property type="entry name" value="GAF"/>
</dbReference>
<dbReference type="InterPro" id="IPR001789">
    <property type="entry name" value="Sig_transdc_resp-reg_receiver"/>
</dbReference>
<dbReference type="InterPro" id="IPR036890">
    <property type="entry name" value="HATPase_C_sf"/>
</dbReference>
<dbReference type="InterPro" id="IPR029016">
    <property type="entry name" value="GAF-like_dom_sf"/>
</dbReference>
<dbReference type="SUPFAM" id="SSF55874">
    <property type="entry name" value="ATPase domain of HSP90 chaperone/DNA topoisomerase II/histidine kinase"/>
    <property type="match status" value="1"/>
</dbReference>
<dbReference type="InterPro" id="IPR005467">
    <property type="entry name" value="His_kinase_dom"/>
</dbReference>
<reference evidence="9" key="1">
    <citation type="journal article" date="2023" name="Int. J. Syst. Evol. Microbiol.">
        <title>Mesoterricola silvestris gen. nov., sp. nov., Mesoterricola sediminis sp. nov., Geothrix oryzae sp. nov., Geothrix edaphica sp. nov., Geothrix rubra sp. nov., and Geothrix limicola sp. nov., six novel members of Acidobacteriota isolated from soils.</title>
        <authorList>
            <person name="Itoh H."/>
            <person name="Sugisawa Y."/>
            <person name="Mise K."/>
            <person name="Xu Z."/>
            <person name="Kuniyasu M."/>
            <person name="Ushijima N."/>
            <person name="Kawano K."/>
            <person name="Kobayashi E."/>
            <person name="Shiratori Y."/>
            <person name="Masuda Y."/>
            <person name="Senoo K."/>
        </authorList>
    </citation>
    <scope>NUCLEOTIDE SEQUENCE [LARGE SCALE GENOMIC DNA]</scope>
    <source>
        <strain evidence="9">Red222</strain>
    </source>
</reference>
<gene>
    <name evidence="8" type="ORF">GETHOR_15230</name>
</gene>
<dbReference type="InterPro" id="IPR011006">
    <property type="entry name" value="CheY-like_superfamily"/>
</dbReference>
<dbReference type="PROSITE" id="PS50110">
    <property type="entry name" value="RESPONSE_REGULATORY"/>
    <property type="match status" value="1"/>
</dbReference>
<evidence type="ECO:0000256" key="5">
    <source>
        <dbReference type="SAM" id="Coils"/>
    </source>
</evidence>
<dbReference type="SMART" id="SM00448">
    <property type="entry name" value="REC"/>
    <property type="match status" value="1"/>
</dbReference>
<keyword evidence="9" id="KW-1185">Reference proteome</keyword>
<dbReference type="Pfam" id="PF02518">
    <property type="entry name" value="HATPase_c"/>
    <property type="match status" value="1"/>
</dbReference>
<evidence type="ECO:0000256" key="2">
    <source>
        <dbReference type="ARBA" id="ARBA00022679"/>
    </source>
</evidence>
<dbReference type="PANTHER" id="PTHR45339">
    <property type="entry name" value="HYBRID SIGNAL TRANSDUCTION HISTIDINE KINASE J"/>
    <property type="match status" value="1"/>
</dbReference>
<keyword evidence="2" id="KW-0808">Transferase</keyword>
<dbReference type="SMART" id="SM00065">
    <property type="entry name" value="GAF"/>
    <property type="match status" value="1"/>
</dbReference>
<dbReference type="RefSeq" id="WP_286353148.1">
    <property type="nucleotide sequence ID" value="NZ_AP027079.1"/>
</dbReference>
<evidence type="ECO:0000256" key="1">
    <source>
        <dbReference type="ARBA" id="ARBA00022553"/>
    </source>
</evidence>
<keyword evidence="5" id="KW-0175">Coiled coil</keyword>
<proteinExistence type="predicted"/>
<dbReference type="SUPFAM" id="SSF55781">
    <property type="entry name" value="GAF domain-like"/>
    <property type="match status" value="1"/>
</dbReference>
<dbReference type="SUPFAM" id="SSF52172">
    <property type="entry name" value="CheY-like"/>
    <property type="match status" value="1"/>
</dbReference>
<keyword evidence="3" id="KW-0418">Kinase</keyword>
<dbReference type="InterPro" id="IPR003594">
    <property type="entry name" value="HATPase_dom"/>
</dbReference>
<feature type="modified residue" description="4-aspartylphosphate" evidence="4">
    <location>
        <position position="55"/>
    </location>
</feature>
<protein>
    <recommendedName>
        <fullName evidence="10">Response regulator</fullName>
    </recommendedName>
</protein>
<dbReference type="PROSITE" id="PS50109">
    <property type="entry name" value="HIS_KIN"/>
    <property type="match status" value="1"/>
</dbReference>
<evidence type="ECO:0000313" key="9">
    <source>
        <dbReference type="Proteomes" id="UP001242010"/>
    </source>
</evidence>
<dbReference type="Gene3D" id="3.30.450.40">
    <property type="match status" value="1"/>
</dbReference>
<dbReference type="EMBL" id="AP027079">
    <property type="protein sequence ID" value="BDU69422.1"/>
    <property type="molecule type" value="Genomic_DNA"/>
</dbReference>
<organism evidence="8 9">
    <name type="scientific">Geothrix oryzae</name>
    <dbReference type="NCBI Taxonomy" id="2927975"/>
    <lineage>
        <taxon>Bacteria</taxon>
        <taxon>Pseudomonadati</taxon>
        <taxon>Acidobacteriota</taxon>
        <taxon>Holophagae</taxon>
        <taxon>Holophagales</taxon>
        <taxon>Holophagaceae</taxon>
        <taxon>Geothrix</taxon>
    </lineage>
</organism>
<evidence type="ECO:0000256" key="3">
    <source>
        <dbReference type="ARBA" id="ARBA00022777"/>
    </source>
</evidence>
<dbReference type="PANTHER" id="PTHR45339:SF3">
    <property type="entry name" value="HISTIDINE KINASE"/>
    <property type="match status" value="1"/>
</dbReference>
<dbReference type="Gene3D" id="3.30.565.10">
    <property type="entry name" value="Histidine kinase-like ATPase, C-terminal domain"/>
    <property type="match status" value="1"/>
</dbReference>
<evidence type="ECO:0000259" key="6">
    <source>
        <dbReference type="PROSITE" id="PS50109"/>
    </source>
</evidence>
<feature type="domain" description="Response regulatory" evidence="7">
    <location>
        <begin position="6"/>
        <end position="122"/>
    </location>
</feature>
<feature type="coiled-coil region" evidence="5">
    <location>
        <begin position="146"/>
        <end position="173"/>
    </location>
</feature>
<evidence type="ECO:0000256" key="4">
    <source>
        <dbReference type="PROSITE-ProRule" id="PRU00169"/>
    </source>
</evidence>
<keyword evidence="1 4" id="KW-0597">Phosphoprotein</keyword>
<evidence type="ECO:0000313" key="8">
    <source>
        <dbReference type="EMBL" id="BDU69422.1"/>
    </source>
</evidence>
<feature type="domain" description="Histidine kinase" evidence="6">
    <location>
        <begin position="384"/>
        <end position="604"/>
    </location>
</feature>
<evidence type="ECO:0000259" key="7">
    <source>
        <dbReference type="PROSITE" id="PS50110"/>
    </source>
</evidence>
<dbReference type="Gene3D" id="3.40.50.2300">
    <property type="match status" value="1"/>
</dbReference>
<accession>A0ABN6UX73</accession>
<evidence type="ECO:0008006" key="10">
    <source>
        <dbReference type="Google" id="ProtNLM"/>
    </source>
</evidence>
<dbReference type="Pfam" id="PF00072">
    <property type="entry name" value="Response_reg"/>
    <property type="match status" value="1"/>
</dbReference>
<sequence length="604" mass="66801">MTASLKILCIEDNAMNWRLVQRLLSQAGYDMHWAEDGLKGFEAASRLKPALILLDINLPGLSGFEVATKLRQNADLKDTVIVALTAKTMRSDRETALVTGCDGFISKPIDPFLFVGQVESYLGGQRDRLEQGREGEALRQFSQKVVAHLEAQLREAQEGNQKLLEAQGALEQRSNHLSRLLSLSKEIIPVRDAGEILTRVLGQFREELQLDRLSAYRLHPSGAYFQGLVWGPAGFQDTAVLPLDHPLVTKAETLPSGGVLIDADLRQTAAWEQGIELQLWNPRAQAFLLPLRSRSGEDRLWGFLAADRADRPYQPFETELAALYAGTLQVSLENAELIAHLDETSQALGTSYEGLESAYEALKEAQRALGAQDRKATLGGLFLQMAQRLQVPVQTLKTESQALSLSIDQEGALPPLEARQACHRAMEQIHRATAQVDSLVRALLRRAGQGEASAPEWIHLHDLLNQELEFLQADGTLSEAHPLELNLQAPRDLIYGVYTDFSEILGHLLAHARQGEPGRIQIRSWGGNRHFRLELEDEGGTISRERVDQAFEPFSQLRPAEPGPARQPGTELPHCAQLLNAYGGTAHLAATERGTVVRISLPME</sequence>